<organism evidence="2 3">
    <name type="scientific">Photobacterium rosenbergii</name>
    <dbReference type="NCBI Taxonomy" id="294936"/>
    <lineage>
        <taxon>Bacteria</taxon>
        <taxon>Pseudomonadati</taxon>
        <taxon>Pseudomonadota</taxon>
        <taxon>Gammaproteobacteria</taxon>
        <taxon>Vibrionales</taxon>
        <taxon>Vibrionaceae</taxon>
        <taxon>Photobacterium</taxon>
    </lineage>
</organism>
<feature type="domain" description="Putative DNA-binding" evidence="1">
    <location>
        <begin position="23"/>
        <end position="101"/>
    </location>
</feature>
<dbReference type="Proteomes" id="UP000241346">
    <property type="component" value="Unassembled WGS sequence"/>
</dbReference>
<dbReference type="InterPro" id="IPR018640">
    <property type="entry name" value="DUF2063"/>
</dbReference>
<name>A0A2T3NI11_9GAMM</name>
<comment type="caution">
    <text evidence="2">The sequence shown here is derived from an EMBL/GenBank/DDBJ whole genome shotgun (WGS) entry which is preliminary data.</text>
</comment>
<dbReference type="InterPro" id="IPR044922">
    <property type="entry name" value="DUF2063_N_sf"/>
</dbReference>
<evidence type="ECO:0000259" key="1">
    <source>
        <dbReference type="Pfam" id="PF09836"/>
    </source>
</evidence>
<evidence type="ECO:0000313" key="3">
    <source>
        <dbReference type="Proteomes" id="UP000241346"/>
    </source>
</evidence>
<protein>
    <recommendedName>
        <fullName evidence="1">Putative DNA-binding domain-containing protein</fullName>
    </recommendedName>
</protein>
<accession>A0A2T3NI11</accession>
<dbReference type="EMBL" id="PYMB01000002">
    <property type="protein sequence ID" value="PSW14649.1"/>
    <property type="molecule type" value="Genomic_DNA"/>
</dbReference>
<reference evidence="2 3" key="1">
    <citation type="submission" date="2018-03" db="EMBL/GenBank/DDBJ databases">
        <title>Whole genome sequencing of Histamine producing bacteria.</title>
        <authorList>
            <person name="Butler K."/>
        </authorList>
    </citation>
    <scope>NUCLEOTIDE SEQUENCE [LARGE SCALE GENOMIC DNA]</scope>
    <source>
        <strain evidence="2 3">DSM 19138</strain>
    </source>
</reference>
<evidence type="ECO:0000313" key="2">
    <source>
        <dbReference type="EMBL" id="PSW14649.1"/>
    </source>
</evidence>
<proteinExistence type="predicted"/>
<dbReference type="Pfam" id="PF09836">
    <property type="entry name" value="DUF2063"/>
    <property type="match status" value="1"/>
</dbReference>
<gene>
    <name evidence="2" type="ORF">C9J01_09525</name>
</gene>
<dbReference type="AlphaFoldDB" id="A0A2T3NI11"/>
<sequence>MAIMNRMRSKHMHCPPSNMLSLMQAFADGVRQHNEHRETSIGQYHDFIWGNVHSVVNQTFPMFSQQLQENELNNLVTAFVEHSQAIEPEFHHIATEFVRFIQSGHHAVKPELKTLLEYEWVIFNTEINTEGVKAHSDIFSEKALLTEYRVELNPTVTFIQVPFSINDNEIAFHKVNQELQAYAIYRNMKHQVLSQPLGYNDRYILEIVSNQYSISVDELLAQVIPQLSENYIHEWIKHYYQTGLVILSQH</sequence>
<dbReference type="Gene3D" id="1.10.150.690">
    <property type="entry name" value="DUF2063"/>
    <property type="match status" value="1"/>
</dbReference>